<evidence type="ECO:0000256" key="4">
    <source>
        <dbReference type="ARBA" id="ARBA00022840"/>
    </source>
</evidence>
<dbReference type="InterPro" id="IPR045851">
    <property type="entry name" value="AMP-bd_C_sf"/>
</dbReference>
<dbReference type="SUPFAM" id="SSF56801">
    <property type="entry name" value="Acetyl-CoA synthetase-like"/>
    <property type="match status" value="1"/>
</dbReference>
<dbReference type="Proteomes" id="UP000397656">
    <property type="component" value="Plasmid pRK1-2"/>
</dbReference>
<dbReference type="Pfam" id="PF16177">
    <property type="entry name" value="ACAS_N"/>
    <property type="match status" value="1"/>
</dbReference>
<dbReference type="GeneID" id="98406984"/>
<organism evidence="8 9">
    <name type="scientific">Cupriavidus basilensis</name>
    <dbReference type="NCBI Taxonomy" id="68895"/>
    <lineage>
        <taxon>Bacteria</taxon>
        <taxon>Pseudomonadati</taxon>
        <taxon>Pseudomonadota</taxon>
        <taxon>Betaproteobacteria</taxon>
        <taxon>Burkholderiales</taxon>
        <taxon>Burkholderiaceae</taxon>
        <taxon>Cupriavidus</taxon>
    </lineage>
</organism>
<dbReference type="Pfam" id="PF00501">
    <property type="entry name" value="AMP-binding"/>
    <property type="match status" value="1"/>
</dbReference>
<dbReference type="Gene3D" id="3.30.300.30">
    <property type="match status" value="1"/>
</dbReference>
<evidence type="ECO:0000256" key="1">
    <source>
        <dbReference type="ARBA" id="ARBA00006432"/>
    </source>
</evidence>
<geneLocation type="plasmid" evidence="8 9">
    <name>pRK1-2</name>
</geneLocation>
<feature type="domain" description="Acetyl-coenzyme A synthetase N-terminal" evidence="7">
    <location>
        <begin position="57"/>
        <end position="110"/>
    </location>
</feature>
<dbReference type="NCBIfam" id="NF002937">
    <property type="entry name" value="PRK03584.1"/>
    <property type="match status" value="1"/>
</dbReference>
<feature type="domain" description="AMP-binding enzyme C-terminal" evidence="6">
    <location>
        <begin position="557"/>
        <end position="633"/>
    </location>
</feature>
<dbReference type="NCBIfam" id="TIGR01217">
    <property type="entry name" value="ac_ac_CoA_syn"/>
    <property type="match status" value="1"/>
</dbReference>
<evidence type="ECO:0000256" key="2">
    <source>
        <dbReference type="ARBA" id="ARBA00022598"/>
    </source>
</evidence>
<dbReference type="AlphaFoldDB" id="A0A643FZ65"/>
<gene>
    <name evidence="8" type="ORF">F7R26_039120</name>
</gene>
<dbReference type="RefSeq" id="WP_150984871.1">
    <property type="nucleotide sequence ID" value="NZ_CP062806.1"/>
</dbReference>
<dbReference type="GO" id="GO:0030729">
    <property type="term" value="F:acetoacetate-CoA ligase activity"/>
    <property type="evidence" value="ECO:0007669"/>
    <property type="project" value="UniProtKB-EC"/>
</dbReference>
<evidence type="ECO:0000313" key="8">
    <source>
        <dbReference type="EMBL" id="QOT82007.1"/>
    </source>
</evidence>
<dbReference type="InterPro" id="IPR005914">
    <property type="entry name" value="Acac_CoA_synth"/>
</dbReference>
<dbReference type="Pfam" id="PF13193">
    <property type="entry name" value="AMP-binding_C"/>
    <property type="match status" value="1"/>
</dbReference>
<dbReference type="PROSITE" id="PS00455">
    <property type="entry name" value="AMP_BINDING"/>
    <property type="match status" value="1"/>
</dbReference>
<dbReference type="GO" id="GO:0005524">
    <property type="term" value="F:ATP binding"/>
    <property type="evidence" value="ECO:0007669"/>
    <property type="project" value="UniProtKB-KW"/>
</dbReference>
<dbReference type="InterPro" id="IPR020845">
    <property type="entry name" value="AMP-binding_CS"/>
</dbReference>
<keyword evidence="4" id="KW-0067">ATP-binding</keyword>
<accession>A0A643FZ65</accession>
<keyword evidence="3" id="KW-0547">Nucleotide-binding</keyword>
<protein>
    <submittedName>
        <fullName evidence="8">Acetoacetate--CoA ligase</fullName>
        <ecNumber evidence="8">6.2.1.16</ecNumber>
    </submittedName>
</protein>
<evidence type="ECO:0000256" key="3">
    <source>
        <dbReference type="ARBA" id="ARBA00022741"/>
    </source>
</evidence>
<comment type="similarity">
    <text evidence="1">Belongs to the ATP-dependent AMP-binding enzyme family.</text>
</comment>
<sequence length="676" mass="73565">MDVLPLRPLASDTDTRPDQREHTSPIWIPYPADIEAANIEHFRLWLAERHGLNLPDYRALQAWSVDRLELFWSSICEYFDVRATNRSKQVLAKSSMPGARWFPGTRLNYVDQVLRHEKLTGLAVIGESEPGGPANSSLSWTELRRQVAAVAHTLRRLGVQKGDRVIGYMPDVPQAVVAFLAAASIGAIWSVCGQEYSSEAALARFGQLEPAVLVAADGYYYAGRPHCRLDAVEQLRRNLPTLRGTIMVPRVGRDVSIASDVIQWSEASAGEHPLAPIPVEFDHPLWVLFSSGTTGKPKGILHGHGGVLLEHLKQITFHSNLRAGDTYLGYTSPSWMMWNYQIAALLVGARVVCHDGSPGHPHPGALWALASRHQATVLQTSPSYLQACEAAGVRPAAEHDLSGLRCLSVTGSVLAASSARWAARELGPRVAIASSSGGTDVVSGFIGAVPTLPVWAEELTAPCLGVALDSFGPQGHSVRGQVGELVITKPMPSMPIGFWNDPDGSRLRASYFDTFPGVWRHGDWITITERGSVIMHGRSDATLNRNGVRMGSADIYQVVERLPEVAESLVVGVERSDGGYWMPLFVTLTEGVEDLSDDLLRRIMTAIREGASPRHVPDEVIVVPGIPHTLTGKKLEVPIKRILQGAPPLLVLDAQSVDNPSLLDDFARIARARSTA</sequence>
<keyword evidence="8" id="KW-0614">Plasmid</keyword>
<proteinExistence type="inferred from homology"/>
<evidence type="ECO:0000259" key="7">
    <source>
        <dbReference type="Pfam" id="PF16177"/>
    </source>
</evidence>
<dbReference type="PANTHER" id="PTHR42921">
    <property type="entry name" value="ACETOACETYL-COA SYNTHETASE"/>
    <property type="match status" value="1"/>
</dbReference>
<name>A0A643FZ65_9BURK</name>
<keyword evidence="2 8" id="KW-0436">Ligase</keyword>
<dbReference type="InterPro" id="IPR032387">
    <property type="entry name" value="ACAS_N"/>
</dbReference>
<dbReference type="Gene3D" id="3.40.50.12780">
    <property type="entry name" value="N-terminal domain of ligase-like"/>
    <property type="match status" value="1"/>
</dbReference>
<dbReference type="EC" id="6.2.1.16" evidence="8"/>
<reference evidence="8 9" key="1">
    <citation type="submission" date="2020-10" db="EMBL/GenBank/DDBJ databases">
        <title>Complete genome sequence of Cupriavidus basilensis CCUG 49340T.</title>
        <authorList>
            <person name="Salva-Serra F."/>
            <person name="Donoso R.A."/>
            <person name="Cho K.H."/>
            <person name="Yoo J.A."/>
            <person name="Lee K."/>
            <person name="Yoon S.-H."/>
            <person name="Perez-Pantoja D."/>
            <person name="Moore E.R.B."/>
        </authorList>
    </citation>
    <scope>NUCLEOTIDE SEQUENCE [LARGE SCALE GENOMIC DNA]</scope>
    <source>
        <strain evidence="9">CCUG 49340</strain>
        <plasmid evidence="8 9">pRK1-2</plasmid>
    </source>
</reference>
<feature type="domain" description="AMP-dependent synthetase/ligase" evidence="5">
    <location>
        <begin position="135"/>
        <end position="490"/>
    </location>
</feature>
<dbReference type="InterPro" id="IPR042099">
    <property type="entry name" value="ANL_N_sf"/>
</dbReference>
<dbReference type="InterPro" id="IPR000873">
    <property type="entry name" value="AMP-dep_synth/lig_dom"/>
</dbReference>
<evidence type="ECO:0000313" key="9">
    <source>
        <dbReference type="Proteomes" id="UP000397656"/>
    </source>
</evidence>
<dbReference type="GO" id="GO:0006629">
    <property type="term" value="P:lipid metabolic process"/>
    <property type="evidence" value="ECO:0007669"/>
    <property type="project" value="InterPro"/>
</dbReference>
<evidence type="ECO:0000259" key="6">
    <source>
        <dbReference type="Pfam" id="PF13193"/>
    </source>
</evidence>
<dbReference type="EMBL" id="CP062806">
    <property type="protein sequence ID" value="QOT82007.1"/>
    <property type="molecule type" value="Genomic_DNA"/>
</dbReference>
<dbReference type="InterPro" id="IPR025110">
    <property type="entry name" value="AMP-bd_C"/>
</dbReference>
<evidence type="ECO:0000259" key="5">
    <source>
        <dbReference type="Pfam" id="PF00501"/>
    </source>
</evidence>
<dbReference type="PANTHER" id="PTHR42921:SF1">
    <property type="entry name" value="ACETOACETYL-COA SYNTHETASE"/>
    <property type="match status" value="1"/>
</dbReference>